<comment type="caution">
    <text evidence="1">The sequence shown here is derived from an EMBL/GenBank/DDBJ whole genome shotgun (WGS) entry which is preliminary data.</text>
</comment>
<dbReference type="RefSeq" id="WP_146439050.1">
    <property type="nucleotide sequence ID" value="NZ_SJPL01000001.1"/>
</dbReference>
<dbReference type="InterPro" id="IPR036412">
    <property type="entry name" value="HAD-like_sf"/>
</dbReference>
<dbReference type="InterPro" id="IPR023214">
    <property type="entry name" value="HAD_sf"/>
</dbReference>
<proteinExistence type="predicted"/>
<dbReference type="SFLD" id="SFLDS00003">
    <property type="entry name" value="Haloacid_Dehalogenase"/>
    <property type="match status" value="1"/>
</dbReference>
<accession>A0A5C5Y8X7</accession>
<dbReference type="SUPFAM" id="SSF56784">
    <property type="entry name" value="HAD-like"/>
    <property type="match status" value="1"/>
</dbReference>
<dbReference type="EC" id="3.11.1.1" evidence="1"/>
<evidence type="ECO:0000313" key="2">
    <source>
        <dbReference type="Proteomes" id="UP000317238"/>
    </source>
</evidence>
<dbReference type="GO" id="GO:0006281">
    <property type="term" value="P:DNA repair"/>
    <property type="evidence" value="ECO:0007669"/>
    <property type="project" value="TreeGrafter"/>
</dbReference>
<evidence type="ECO:0000313" key="1">
    <source>
        <dbReference type="EMBL" id="TWT69812.1"/>
    </source>
</evidence>
<dbReference type="GO" id="GO:0008967">
    <property type="term" value="F:phosphoglycolate phosphatase activity"/>
    <property type="evidence" value="ECO:0007669"/>
    <property type="project" value="TreeGrafter"/>
</dbReference>
<sequence length="238" mass="25836">MSGPKISMIVFDVAGTTVSDKENAVARCVSEAVTAAGVPTDAQAVNPLMGTPKPDAIQTLLARDPSLKITDALVNETHQDFQNRMIDYYRHSPGVVPTDGAVEVFQTLRDRGIKVALDTGFDRPTLDTILDRLSWHDQVDATVSSDQAAGRPDPGMIHHLMRQLGESDPRRVAKVGDSVSDVRQGLAADCGWVAAVLSERTRPLFEEPVDPDYRTVHTIESLQEILPHFDPSSPCANA</sequence>
<dbReference type="InterPro" id="IPR023198">
    <property type="entry name" value="PGP-like_dom2"/>
</dbReference>
<dbReference type="PANTHER" id="PTHR43434">
    <property type="entry name" value="PHOSPHOGLYCOLATE PHOSPHATASE"/>
    <property type="match status" value="1"/>
</dbReference>
<dbReference type="SFLD" id="SFLDG01129">
    <property type="entry name" value="C1.5:_HAD__Beta-PGM__Phosphata"/>
    <property type="match status" value="1"/>
</dbReference>
<dbReference type="Gene3D" id="1.10.150.240">
    <property type="entry name" value="Putative phosphatase, domain 2"/>
    <property type="match status" value="1"/>
</dbReference>
<dbReference type="EMBL" id="SJPL01000001">
    <property type="protein sequence ID" value="TWT69812.1"/>
    <property type="molecule type" value="Genomic_DNA"/>
</dbReference>
<keyword evidence="1" id="KW-0378">Hydrolase</keyword>
<reference evidence="1 2" key="1">
    <citation type="submission" date="2019-02" db="EMBL/GenBank/DDBJ databases">
        <title>Deep-cultivation of Planctomycetes and their phenomic and genomic characterization uncovers novel biology.</title>
        <authorList>
            <person name="Wiegand S."/>
            <person name="Jogler M."/>
            <person name="Boedeker C."/>
            <person name="Pinto D."/>
            <person name="Vollmers J."/>
            <person name="Rivas-Marin E."/>
            <person name="Kohn T."/>
            <person name="Peeters S.H."/>
            <person name="Heuer A."/>
            <person name="Rast P."/>
            <person name="Oberbeckmann S."/>
            <person name="Bunk B."/>
            <person name="Jeske O."/>
            <person name="Meyerdierks A."/>
            <person name="Storesund J.E."/>
            <person name="Kallscheuer N."/>
            <person name="Luecker S."/>
            <person name="Lage O.M."/>
            <person name="Pohl T."/>
            <person name="Merkel B.J."/>
            <person name="Hornburger P."/>
            <person name="Mueller R.-W."/>
            <person name="Bruemmer F."/>
            <person name="Labrenz M."/>
            <person name="Spormann A.M."/>
            <person name="Op Den Camp H."/>
            <person name="Overmann J."/>
            <person name="Amann R."/>
            <person name="Jetten M.S.M."/>
            <person name="Mascher T."/>
            <person name="Medema M.H."/>
            <person name="Devos D.P."/>
            <person name="Kaster A.-K."/>
            <person name="Ovreas L."/>
            <person name="Rohde M."/>
            <person name="Galperin M.Y."/>
            <person name="Jogler C."/>
        </authorList>
    </citation>
    <scope>NUCLEOTIDE SEQUENCE [LARGE SCALE GENOMIC DNA]</scope>
    <source>
        <strain evidence="1 2">Pan14r</strain>
    </source>
</reference>
<dbReference type="PANTHER" id="PTHR43434:SF19">
    <property type="entry name" value="PHOSPHONOACETALDEHYDE HYDROLASE"/>
    <property type="match status" value="1"/>
</dbReference>
<dbReference type="GO" id="GO:0005829">
    <property type="term" value="C:cytosol"/>
    <property type="evidence" value="ECO:0007669"/>
    <property type="project" value="TreeGrafter"/>
</dbReference>
<dbReference type="AlphaFoldDB" id="A0A5C5Y8X7"/>
<dbReference type="GO" id="GO:0050194">
    <property type="term" value="F:phosphonoacetaldehyde hydrolase activity"/>
    <property type="evidence" value="ECO:0007669"/>
    <property type="project" value="UniProtKB-EC"/>
</dbReference>
<dbReference type="Proteomes" id="UP000317238">
    <property type="component" value="Unassembled WGS sequence"/>
</dbReference>
<protein>
    <submittedName>
        <fullName evidence="1">Phosphonoacetaldehyde hydrolase</fullName>
        <ecNumber evidence="1">3.11.1.1</ecNumber>
    </submittedName>
</protein>
<organism evidence="1 2">
    <name type="scientific">Crateriforma conspicua</name>
    <dbReference type="NCBI Taxonomy" id="2527996"/>
    <lineage>
        <taxon>Bacteria</taxon>
        <taxon>Pseudomonadati</taxon>
        <taxon>Planctomycetota</taxon>
        <taxon>Planctomycetia</taxon>
        <taxon>Planctomycetales</taxon>
        <taxon>Planctomycetaceae</taxon>
        <taxon>Crateriforma</taxon>
    </lineage>
</organism>
<dbReference type="InterPro" id="IPR050155">
    <property type="entry name" value="HAD-like_hydrolase_sf"/>
</dbReference>
<gene>
    <name evidence="1" type="primary">phnX_2</name>
    <name evidence="1" type="ORF">Pan14r_21060</name>
</gene>
<dbReference type="Gene3D" id="3.40.50.1000">
    <property type="entry name" value="HAD superfamily/HAD-like"/>
    <property type="match status" value="1"/>
</dbReference>
<name>A0A5C5Y8X7_9PLAN</name>
<dbReference type="Pfam" id="PF00702">
    <property type="entry name" value="Hydrolase"/>
    <property type="match status" value="1"/>
</dbReference>
<keyword evidence="2" id="KW-1185">Reference proteome</keyword>
<dbReference type="OrthoDB" id="5504491at2"/>